<dbReference type="Proteomes" id="UP001232063">
    <property type="component" value="Unassembled WGS sequence"/>
</dbReference>
<comment type="caution">
    <text evidence="1">The sequence shown here is derived from an EMBL/GenBank/DDBJ whole genome shotgun (WGS) entry which is preliminary data.</text>
</comment>
<dbReference type="RefSeq" id="WP_314510697.1">
    <property type="nucleotide sequence ID" value="NZ_JASJOU010000003.1"/>
</dbReference>
<evidence type="ECO:0000313" key="1">
    <source>
        <dbReference type="EMBL" id="MDJ1501203.1"/>
    </source>
</evidence>
<keyword evidence="2" id="KW-1185">Reference proteome</keyword>
<name>A0AAE3R5I0_9BACT</name>
<evidence type="ECO:0000313" key="2">
    <source>
        <dbReference type="Proteomes" id="UP001232063"/>
    </source>
</evidence>
<dbReference type="AlphaFoldDB" id="A0AAE3R5I0"/>
<reference evidence="1" key="1">
    <citation type="submission" date="2023-05" db="EMBL/GenBank/DDBJ databases">
        <authorList>
            <person name="Zhang X."/>
        </authorList>
    </citation>
    <scope>NUCLEOTIDE SEQUENCE</scope>
    <source>
        <strain evidence="1">BD1B2-1</strain>
    </source>
</reference>
<proteinExistence type="predicted"/>
<organism evidence="1 2">
    <name type="scientific">Xanthocytophaga agilis</name>
    <dbReference type="NCBI Taxonomy" id="3048010"/>
    <lineage>
        <taxon>Bacteria</taxon>
        <taxon>Pseudomonadati</taxon>
        <taxon>Bacteroidota</taxon>
        <taxon>Cytophagia</taxon>
        <taxon>Cytophagales</taxon>
        <taxon>Rhodocytophagaceae</taxon>
        <taxon>Xanthocytophaga</taxon>
    </lineage>
</organism>
<dbReference type="EMBL" id="JASJOU010000003">
    <property type="protein sequence ID" value="MDJ1501203.1"/>
    <property type="molecule type" value="Genomic_DNA"/>
</dbReference>
<protein>
    <submittedName>
        <fullName evidence="1">Uncharacterized protein</fullName>
    </submittedName>
</protein>
<sequence>MLQTDGYEVYNDKLKIYLQEQYTKVLPGSPIGKAIAYTFGI</sequence>
<gene>
    <name evidence="1" type="ORF">QNI22_11115</name>
</gene>
<accession>A0AAE3R5I0</accession>